<name>A0A1Z4MSV9_9CYAN</name>
<protein>
    <recommendedName>
        <fullName evidence="3">Type II toxin-antitoxin system MqsA family antitoxin</fullName>
    </recommendedName>
</protein>
<dbReference type="Gene3D" id="3.10.20.860">
    <property type="match status" value="1"/>
</dbReference>
<organism evidence="1 2">
    <name type="scientific">Tolypothrix tenuis PCC 7101</name>
    <dbReference type="NCBI Taxonomy" id="231146"/>
    <lineage>
        <taxon>Bacteria</taxon>
        <taxon>Bacillati</taxon>
        <taxon>Cyanobacteriota</taxon>
        <taxon>Cyanophyceae</taxon>
        <taxon>Nostocales</taxon>
        <taxon>Tolypothrichaceae</taxon>
        <taxon>Tolypothrix</taxon>
    </lineage>
</organism>
<proteinExistence type="predicted"/>
<evidence type="ECO:0000313" key="2">
    <source>
        <dbReference type="Proteomes" id="UP000218785"/>
    </source>
</evidence>
<evidence type="ECO:0008006" key="3">
    <source>
        <dbReference type="Google" id="ProtNLM"/>
    </source>
</evidence>
<dbReference type="CDD" id="cd12870">
    <property type="entry name" value="MqsA"/>
    <property type="match status" value="1"/>
</dbReference>
<dbReference type="Proteomes" id="UP000218785">
    <property type="component" value="Chromosome"/>
</dbReference>
<accession>A0A1Z4MSV9</accession>
<dbReference type="EMBL" id="AP018248">
    <property type="protein sequence ID" value="BAY96544.1"/>
    <property type="molecule type" value="Genomic_DNA"/>
</dbReference>
<dbReference type="NCBIfam" id="TIGR03831">
    <property type="entry name" value="YgiT_finger"/>
    <property type="match status" value="1"/>
</dbReference>
<evidence type="ECO:0000313" key="1">
    <source>
        <dbReference type="EMBL" id="BAY96544.1"/>
    </source>
</evidence>
<gene>
    <name evidence="1" type="ORF">NIES37_04780</name>
</gene>
<dbReference type="KEGG" id="ttq:NIES37_04780"/>
<reference evidence="1 2" key="1">
    <citation type="submission" date="2017-06" db="EMBL/GenBank/DDBJ databases">
        <title>Genome sequencing of cyanobaciteial culture collection at National Institute for Environmental Studies (NIES).</title>
        <authorList>
            <person name="Hirose Y."/>
            <person name="Shimura Y."/>
            <person name="Fujisawa T."/>
            <person name="Nakamura Y."/>
            <person name="Kawachi M."/>
        </authorList>
    </citation>
    <scope>NUCLEOTIDE SEQUENCE [LARGE SCALE GENOMIC DNA]</scope>
    <source>
        <strain evidence="1 2">NIES-37</strain>
    </source>
</reference>
<sequence>MLSNRCFIAMRCVICKHGETKPGLVTVTLERDECIIVIKKVPAEVCDNCGEYYLSDSITEQVLERAEIAVNNGAEVEIIRYAA</sequence>
<dbReference type="AlphaFoldDB" id="A0A1Z4MSV9"/>
<dbReference type="InterPro" id="IPR022453">
    <property type="entry name" value="Znf_MqsA-type"/>
</dbReference>
<keyword evidence="2" id="KW-1185">Reference proteome</keyword>